<reference evidence="4" key="1">
    <citation type="journal article" date="2021" name="Proc. Natl. Acad. Sci. U.S.A.">
        <title>A Catalog of Tens of Thousands of Viruses from Human Metagenomes Reveals Hidden Associations with Chronic Diseases.</title>
        <authorList>
            <person name="Tisza M.J."/>
            <person name="Buck C.B."/>
        </authorList>
    </citation>
    <scope>NUCLEOTIDE SEQUENCE</scope>
    <source>
        <strain evidence="4">CtRTx89</strain>
    </source>
</reference>
<evidence type="ECO:0000256" key="1">
    <source>
        <dbReference type="SAM" id="MobiDB-lite"/>
    </source>
</evidence>
<accession>A0A8S5QSE5</accession>
<dbReference type="Pfam" id="PF18814">
    <property type="entry name" value="PBECR5"/>
    <property type="match status" value="1"/>
</dbReference>
<feature type="region of interest" description="Disordered" evidence="1">
    <location>
        <begin position="85"/>
        <end position="113"/>
    </location>
</feature>
<dbReference type="Pfam" id="PF18763">
    <property type="entry name" value="ddrB-ParB"/>
    <property type="match status" value="1"/>
</dbReference>
<dbReference type="InterPro" id="IPR041398">
    <property type="entry name" value="DdrB_dom"/>
</dbReference>
<evidence type="ECO:0000259" key="2">
    <source>
        <dbReference type="Pfam" id="PF18763"/>
    </source>
</evidence>
<dbReference type="EMBL" id="BK015720">
    <property type="protein sequence ID" value="DAE21882.1"/>
    <property type="molecule type" value="Genomic_DNA"/>
</dbReference>
<evidence type="ECO:0000313" key="4">
    <source>
        <dbReference type="EMBL" id="DAE21882.1"/>
    </source>
</evidence>
<name>A0A8S5QSE5_9CAUD</name>
<feature type="domain" description="DdrB-like" evidence="2">
    <location>
        <begin position="1562"/>
        <end position="1712"/>
    </location>
</feature>
<evidence type="ECO:0000259" key="3">
    <source>
        <dbReference type="Pfam" id="PF18814"/>
    </source>
</evidence>
<organism evidence="4">
    <name type="scientific">Myoviridae sp. ctRTx89</name>
    <dbReference type="NCBI Taxonomy" id="2826652"/>
    <lineage>
        <taxon>Viruses</taxon>
        <taxon>Duplodnaviria</taxon>
        <taxon>Heunggongvirae</taxon>
        <taxon>Uroviricota</taxon>
        <taxon>Caudoviricetes</taxon>
    </lineage>
</organism>
<protein>
    <submittedName>
        <fullName evidence="4">Crystallin beta/gamma motif-containing protein</fullName>
    </submittedName>
</protein>
<feature type="compositionally biased region" description="Basic and acidic residues" evidence="1">
    <location>
        <begin position="90"/>
        <end position="101"/>
    </location>
</feature>
<sequence>MLFSQIYDSGTPQLTEDQARQMRINRWGVDTVGPRDAFSEDYSDKFNTVLSPDEEEKYQAWATENHREKDVYDYDLRGAWKELQSGTMSEDERGHLGDKYKKPNHPTFSDQSIYSGQDGVTGGVWSRNAEGKDVYTPGRKLSSVEADRLRRYFLRNEPGVVLDLKDKVFDERPLPGVNTPLGVFSGLGDTWKGIPAAVLQTASSAITAFKNTGADVLSRMGTDETRAWWEGQKAVMDQNARDIRDYNKVHFEVDPETMGTASQIVYGLFKTLPKAIGYGLAGGVAGGALAFGADVGIDETNRLMDEGVDRDTAINAGLVSFGMNAIGMRLPAVLGASRGMSAAYGAAANAGTNVAEVEGIKFILEHQDYNQLAQQYDLNGVDLAVSAVMGAAFGGAFWRSPEQIRTQKYQDAARLVYDDQRTALFNKGKSQFNFEQAGTQAAINARAVVSLAKRLGIEPDKVRDFSAKIVWSEDGKSAEVPEEAFNMPVTQGQNWQYGDRAAKNLDYRVRVTRIESDGSAVPDNKGLAQLIKPYRGDNAVPLDNEVTGWRFTIGADDSDEIVHGISRLKRGTESRAANAVVLKNLPEVVKHAFPAESYRDIKASQGVKSADKTLRGMHRFYSPVVIDGKEFLVKITVKDRISDGGKGSKDRLAAYQITGIETEKAQPIVEPSVRGGDASAGGSPSEVLRSDDSSPNDPIASRYTEDEITVRDMLTGVKRDGDVVYKKETGADGKESWVKDEDKRSRFFVDEPNEWAYAEDGGYWRDPTDTTSDMEFYQTTGAFSYDASSQPTDRLVAVHHIDADNLLKANALGGLAVPSIGITKVNSGYSGFGDITLIGTKGLIDPATGTPVYSADAYTNTFPVFEWGKSVDKKKAEALRQEYRKTERFFRGGMDNAMRSLIDSPDRDDFMWRFRTSVVSQKMFLDEKGIKVEPVYQQPYAGTPLEHLLLPLFQKIEADQSLDVAGSMQAYNEAYVQAVDALGDKATRVQKRNADKIRNGGRLVDAYLYTLINNVEKIGKAPTEPQIDSYATEKRIREVFENNSEGFDAWVAKKTEGLFGEPKIKVGGKLVPVTLQNVVKAMTKRVAKNTQDTMTFGPGKVRAAASKKFSSVKSIQANRERVVDSATANEANKSIDAAMSDFRRRAADFYGYKDAFAAMDDAMRALADSANGKPTTEKVRAALVKNGFKEPKGGFPSELLDSGVKILTDVQKGLTDYFEAKPQRAVGLSEFAGAVVPEGTLPEVLKVLEDAGVEVRTYAKDTVLPGGERTNNRLQAEKELSQKLQQDRGDVLFQHDRGESEIRGSFNPQTNTIKLTPNANLSTFSHEHSHWYLTNLFAHAADKNLSPEARADIDALLKAFGLKSVEEYNALPFEKKVKLQEQYAAWTERYLAEGEVPAGYLQGMFRNFARWLMDMYRDLVGEGAGDDAAKKEIGERYKAQFGEDLPELSPDVRRVLNRMYDAEKKMSSFRSNSGQVTAARVIQAQRTNNQKVTAPLQDGSAPNAYTAVIRAQLQAAQAMNSGEQVDVSQAMKNVPVNDAAVRQGKNAFAKSYQMGDTGTIVVLQNRDRTGAVSVGQMNAIATAPDYTRLSVSRTTDSGAPIVSYGTVPDSQYLGNTETVADGSHKIPMTYAVVEADSVLRSNNFDGTPVPEYGTDPSRMHAIAGNGRMAGLSEAYNRGTAEQYRQDLMADAQSVGINPEVVAWMQHPVLVRIMPPEAVETGFIERSNSSNVLEKSALETAVQDSPRIRNNVWKYQFDEDGAPTPETARQFTIDIGEPNSLGKLLTADGRPTETATNRLRAAVFYEAYRDRTLTALVADDTDKQGIKRILNAMAAFAPHVINIREASNGAVDLGPILVDVVNRIRNAKIEGTPLESIIGQGDVFGDNPAVQQLLGFIAENQNSAAAIARVLEPFAAAVENRLKSSGNGPQGGLFGEAENVSTDLADVMGIFRDTQNRLISEANAAMRESGATEGFREALPAVDVETMRNTLQALAEAQRPAEKVVESVVETVAEKPAPEAIAQAADVEAHQAHEQSVFSENSDRVQVESLSEINPDMVYEWQDDDGNTIQMTARDVLETDAAIDAEANKDMAAMGTAAMCIYRNNGITE</sequence>
<proteinExistence type="predicted"/>
<feature type="domain" description="Barnase-EndoU-ColicinE5/D-RelE like" evidence="3">
    <location>
        <begin position="793"/>
        <end position="864"/>
    </location>
</feature>
<feature type="region of interest" description="Disordered" evidence="1">
    <location>
        <begin position="666"/>
        <end position="702"/>
    </location>
</feature>
<dbReference type="InterPro" id="IPR040998">
    <property type="entry name" value="PBECR5"/>
</dbReference>